<reference evidence="6" key="1">
    <citation type="submission" date="2017-07" db="EMBL/GenBank/DDBJ databases">
        <title>Taro Niue Genome Assembly and Annotation.</title>
        <authorList>
            <person name="Atibalentja N."/>
            <person name="Keating K."/>
            <person name="Fields C.J."/>
        </authorList>
    </citation>
    <scope>NUCLEOTIDE SEQUENCE</scope>
    <source>
        <strain evidence="6">Niue_2</strain>
        <tissue evidence="6">Leaf</tissue>
    </source>
</reference>
<keyword evidence="5" id="KW-0472">Membrane</keyword>
<comment type="similarity">
    <text evidence="1">Belongs to the ATP-dependent AMP-binding enzyme family.</text>
</comment>
<dbReference type="OrthoDB" id="691476at2759"/>
<evidence type="ECO:0000256" key="2">
    <source>
        <dbReference type="ARBA" id="ARBA00022598"/>
    </source>
</evidence>
<dbReference type="AlphaFoldDB" id="A0A843URV2"/>
<feature type="transmembrane region" description="Helical" evidence="5">
    <location>
        <begin position="20"/>
        <end position="40"/>
    </location>
</feature>
<dbReference type="Proteomes" id="UP000652761">
    <property type="component" value="Unassembled WGS sequence"/>
</dbReference>
<keyword evidence="4" id="KW-0443">Lipid metabolism</keyword>
<comment type="caution">
    <text evidence="6">The sequence shown here is derived from an EMBL/GenBank/DDBJ whole genome shotgun (WGS) entry which is preliminary data.</text>
</comment>
<proteinExistence type="inferred from homology"/>
<evidence type="ECO:0000256" key="3">
    <source>
        <dbReference type="ARBA" id="ARBA00022832"/>
    </source>
</evidence>
<sequence length="126" mass="13686">MISIPEFLDSNIAGSPTGLFLVSILFDSLVAFAKAAFFVAEDKDPLLSSPDRAFLFFKQVAALAPNVPAMAGAVLCTMNIRHDSAMLSVLLQHSEAKVFFVDVQFLETSKGALELLSETRAGYRTR</sequence>
<dbReference type="GO" id="GO:0006631">
    <property type="term" value="P:fatty acid metabolic process"/>
    <property type="evidence" value="ECO:0007669"/>
    <property type="project" value="UniProtKB-KW"/>
</dbReference>
<dbReference type="GO" id="GO:0016874">
    <property type="term" value="F:ligase activity"/>
    <property type="evidence" value="ECO:0007669"/>
    <property type="project" value="UniProtKB-KW"/>
</dbReference>
<keyword evidence="7" id="KW-1185">Reference proteome</keyword>
<dbReference type="PANTHER" id="PTHR43859:SF4">
    <property type="entry name" value="BUTANOATE--COA LIGASE AAE1-RELATED"/>
    <property type="match status" value="1"/>
</dbReference>
<accession>A0A843URV2</accession>
<evidence type="ECO:0000256" key="5">
    <source>
        <dbReference type="SAM" id="Phobius"/>
    </source>
</evidence>
<name>A0A843URV2_COLES</name>
<keyword evidence="3" id="KW-0276">Fatty acid metabolism</keyword>
<evidence type="ECO:0000313" key="7">
    <source>
        <dbReference type="Proteomes" id="UP000652761"/>
    </source>
</evidence>
<organism evidence="6 7">
    <name type="scientific">Colocasia esculenta</name>
    <name type="common">Wild taro</name>
    <name type="synonym">Arum esculentum</name>
    <dbReference type="NCBI Taxonomy" id="4460"/>
    <lineage>
        <taxon>Eukaryota</taxon>
        <taxon>Viridiplantae</taxon>
        <taxon>Streptophyta</taxon>
        <taxon>Embryophyta</taxon>
        <taxon>Tracheophyta</taxon>
        <taxon>Spermatophyta</taxon>
        <taxon>Magnoliopsida</taxon>
        <taxon>Liliopsida</taxon>
        <taxon>Araceae</taxon>
        <taxon>Aroideae</taxon>
        <taxon>Colocasieae</taxon>
        <taxon>Colocasia</taxon>
    </lineage>
</organism>
<dbReference type="EMBL" id="NMUH01000809">
    <property type="protein sequence ID" value="MQL85116.1"/>
    <property type="molecule type" value="Genomic_DNA"/>
</dbReference>
<evidence type="ECO:0000256" key="1">
    <source>
        <dbReference type="ARBA" id="ARBA00006432"/>
    </source>
</evidence>
<keyword evidence="5" id="KW-1133">Transmembrane helix</keyword>
<keyword evidence="2" id="KW-0436">Ligase</keyword>
<keyword evidence="5" id="KW-0812">Transmembrane</keyword>
<gene>
    <name evidence="6" type="ORF">Taro_017631</name>
</gene>
<dbReference type="PANTHER" id="PTHR43859">
    <property type="entry name" value="ACYL-ACTIVATING ENZYME"/>
    <property type="match status" value="1"/>
</dbReference>
<evidence type="ECO:0000256" key="4">
    <source>
        <dbReference type="ARBA" id="ARBA00023098"/>
    </source>
</evidence>
<protein>
    <submittedName>
        <fullName evidence="6">Uncharacterized protein</fullName>
    </submittedName>
</protein>
<evidence type="ECO:0000313" key="6">
    <source>
        <dbReference type="EMBL" id="MQL85116.1"/>
    </source>
</evidence>